<gene>
    <name evidence="1" type="ORF">SAMN04488522_104733</name>
</gene>
<dbReference type="AlphaFoldDB" id="A0A1M5HNE3"/>
<keyword evidence="2" id="KW-1185">Reference proteome</keyword>
<dbReference type="InterPro" id="IPR036388">
    <property type="entry name" value="WH-like_DNA-bd_sf"/>
</dbReference>
<protein>
    <submittedName>
        <fullName evidence="1">Uncharacterized protein</fullName>
    </submittedName>
</protein>
<organism evidence="1 2">
    <name type="scientific">Pedobacter caeni</name>
    <dbReference type="NCBI Taxonomy" id="288992"/>
    <lineage>
        <taxon>Bacteria</taxon>
        <taxon>Pseudomonadati</taxon>
        <taxon>Bacteroidota</taxon>
        <taxon>Sphingobacteriia</taxon>
        <taxon>Sphingobacteriales</taxon>
        <taxon>Sphingobacteriaceae</taxon>
        <taxon>Pedobacter</taxon>
    </lineage>
</organism>
<dbReference type="RefSeq" id="WP_143166887.1">
    <property type="nucleotide sequence ID" value="NZ_FQUQ01000004.1"/>
</dbReference>
<accession>A0A1M5HNE3</accession>
<dbReference type="OrthoDB" id="9797341at2"/>
<proteinExistence type="predicted"/>
<reference evidence="2" key="1">
    <citation type="submission" date="2016-11" db="EMBL/GenBank/DDBJ databases">
        <authorList>
            <person name="Varghese N."/>
            <person name="Submissions S."/>
        </authorList>
    </citation>
    <scope>NUCLEOTIDE SEQUENCE [LARGE SCALE GENOMIC DNA]</scope>
    <source>
        <strain evidence="2">DSM 16990</strain>
    </source>
</reference>
<evidence type="ECO:0000313" key="1">
    <source>
        <dbReference type="EMBL" id="SHG17342.1"/>
    </source>
</evidence>
<sequence>MAGELEILHYFAKGLSITYSAEQVHISKHTIVAHWCKMTGKPDVNPITE</sequence>
<evidence type="ECO:0000313" key="2">
    <source>
        <dbReference type="Proteomes" id="UP000184287"/>
    </source>
</evidence>
<dbReference type="SUPFAM" id="SSF46894">
    <property type="entry name" value="C-terminal effector domain of the bipartite response regulators"/>
    <property type="match status" value="1"/>
</dbReference>
<dbReference type="GO" id="GO:0006355">
    <property type="term" value="P:regulation of DNA-templated transcription"/>
    <property type="evidence" value="ECO:0007669"/>
    <property type="project" value="InterPro"/>
</dbReference>
<dbReference type="EMBL" id="FQUQ01000004">
    <property type="protein sequence ID" value="SHG17342.1"/>
    <property type="molecule type" value="Genomic_DNA"/>
</dbReference>
<dbReference type="Proteomes" id="UP000184287">
    <property type="component" value="Unassembled WGS sequence"/>
</dbReference>
<name>A0A1M5HNE3_9SPHI</name>
<dbReference type="Gene3D" id="1.10.10.10">
    <property type="entry name" value="Winged helix-like DNA-binding domain superfamily/Winged helix DNA-binding domain"/>
    <property type="match status" value="1"/>
</dbReference>
<dbReference type="InterPro" id="IPR016032">
    <property type="entry name" value="Sig_transdc_resp-reg_C-effctor"/>
</dbReference>
<dbReference type="STRING" id="288992.SAMN04488522_104733"/>
<dbReference type="GO" id="GO:0003677">
    <property type="term" value="F:DNA binding"/>
    <property type="evidence" value="ECO:0007669"/>
    <property type="project" value="InterPro"/>
</dbReference>